<keyword evidence="13" id="KW-1185">Reference proteome</keyword>
<dbReference type="PANTHER" id="PTHR43555">
    <property type="entry name" value="PHOSPHORIBOSYLFORMYLGLYCINAMIDINE SYNTHASE SUBUNIT PURL"/>
    <property type="match status" value="1"/>
</dbReference>
<dbReference type="InterPro" id="IPR010918">
    <property type="entry name" value="PurM-like_C_dom"/>
</dbReference>
<dbReference type="InterPro" id="IPR041609">
    <property type="entry name" value="PurL_linker"/>
</dbReference>
<feature type="binding site" evidence="8">
    <location>
        <position position="534"/>
    </location>
    <ligand>
        <name>substrate</name>
    </ligand>
</feature>
<comment type="pathway">
    <text evidence="8">Purine metabolism; IMP biosynthesis via de novo pathway; 5-amino-1-(5-phospho-D-ribosyl)imidazole from N(2)-formyl-N(1)-(5-phospho-D-ribosyl)glycinamide: step 1/2.</text>
</comment>
<dbReference type="GO" id="GO:0004642">
    <property type="term" value="F:phosphoribosylformylglycinamidine synthase activity"/>
    <property type="evidence" value="ECO:0007669"/>
    <property type="project" value="UniProtKB-UniRule"/>
</dbReference>
<feature type="domain" description="Phosphoribosylformylglycinamidine synthase linker" evidence="11">
    <location>
        <begin position="4"/>
        <end position="44"/>
    </location>
</feature>
<dbReference type="GO" id="GO:0000287">
    <property type="term" value="F:magnesium ion binding"/>
    <property type="evidence" value="ECO:0007669"/>
    <property type="project" value="UniProtKB-UniRule"/>
</dbReference>
<comment type="function">
    <text evidence="8">Part of the phosphoribosylformylglycinamidine synthase complex involved in the purines biosynthetic pathway. Catalyzes the ATP-dependent conversion of formylglycinamide ribonucleotide (FGAR) and glutamine to yield formylglycinamidine ribonucleotide (FGAM) and glutamate. The FGAM synthase complex is composed of three subunits. PurQ produces an ammonia molecule by converting glutamine to glutamate. PurL transfers the ammonia molecule to FGAR to form FGAM in an ATP-dependent manner. PurS interacts with PurQ and PurL and is thought to assist in the transfer of the ammonia molecule from PurQ to PurL.</text>
</comment>
<proteinExistence type="inferred from homology"/>
<evidence type="ECO:0000313" key="12">
    <source>
        <dbReference type="EMBL" id="PQV62888.1"/>
    </source>
</evidence>
<feature type="binding site" evidence="8">
    <location>
        <position position="532"/>
    </location>
    <ligand>
        <name>Mg(2+)</name>
        <dbReference type="ChEBI" id="CHEBI:18420"/>
        <label>1</label>
    </ligand>
</feature>
<evidence type="ECO:0000259" key="9">
    <source>
        <dbReference type="Pfam" id="PF00586"/>
    </source>
</evidence>
<dbReference type="PIRSF" id="PIRSF001587">
    <property type="entry name" value="FGAM_synthase_II"/>
    <property type="match status" value="1"/>
</dbReference>
<dbReference type="InterPro" id="IPR016188">
    <property type="entry name" value="PurM-like_N"/>
</dbReference>
<comment type="caution">
    <text evidence="8">Lacks conserved residue(s) required for the propagation of feature annotation.</text>
</comment>
<feature type="binding site" evidence="8">
    <location>
        <begin position="85"/>
        <end position="88"/>
    </location>
    <ligand>
        <name>substrate</name>
    </ligand>
</feature>
<feature type="binding site" evidence="8">
    <location>
        <position position="494"/>
    </location>
    <ligand>
        <name>ATP</name>
        <dbReference type="ChEBI" id="CHEBI:30616"/>
    </ligand>
</feature>
<feature type="domain" description="PurM-like C-terminal" evidence="10">
    <location>
        <begin position="570"/>
        <end position="712"/>
    </location>
</feature>
<gene>
    <name evidence="8" type="primary">purL</name>
    <name evidence="12" type="ORF">B1R32_11928</name>
</gene>
<feature type="domain" description="PurM-like N-terminal" evidence="9">
    <location>
        <begin position="66"/>
        <end position="184"/>
    </location>
</feature>
<feature type="domain" description="PurM-like N-terminal" evidence="9">
    <location>
        <begin position="436"/>
        <end position="555"/>
    </location>
</feature>
<reference evidence="12 13" key="1">
    <citation type="journal article" date="2018" name="Syst. Appl. Microbiol.">
        <title>Abditibacterium utsteinense sp. nov., the first cultivated member of candidate phylum FBP, isolated from ice-free Antarctic soil samples.</title>
        <authorList>
            <person name="Tahon G."/>
            <person name="Tytgat B."/>
            <person name="Lebbe L."/>
            <person name="Carlier A."/>
            <person name="Willems A."/>
        </authorList>
    </citation>
    <scope>NUCLEOTIDE SEQUENCE [LARGE SCALE GENOMIC DNA]</scope>
    <source>
        <strain evidence="12 13">LMG 29911</strain>
    </source>
</reference>
<comment type="similarity">
    <text evidence="8">Belongs to the FGAMS family.</text>
</comment>
<feature type="binding site" evidence="8">
    <location>
        <position position="234"/>
    </location>
    <ligand>
        <name>substrate</name>
    </ligand>
</feature>
<feature type="binding site" evidence="8">
    <location>
        <position position="262"/>
    </location>
    <ligand>
        <name>Mg(2+)</name>
        <dbReference type="ChEBI" id="CHEBI:18420"/>
        <label>2</label>
    </ligand>
</feature>
<dbReference type="InParanoid" id="A0A2S8SQ16"/>
<feature type="active site" description="Proton acceptor" evidence="8">
    <location>
        <position position="86"/>
    </location>
</feature>
<dbReference type="InterPro" id="IPR036676">
    <property type="entry name" value="PurM-like_C_sf"/>
</dbReference>
<dbReference type="PANTHER" id="PTHR43555:SF1">
    <property type="entry name" value="PHOSPHORIBOSYLFORMYLGLYCINAMIDINE SYNTHASE SUBUNIT PURL"/>
    <property type="match status" value="1"/>
</dbReference>
<dbReference type="InterPro" id="IPR036921">
    <property type="entry name" value="PurM-like_N_sf"/>
</dbReference>
<dbReference type="HAMAP" id="MF_00420">
    <property type="entry name" value="PurL_2"/>
    <property type="match status" value="1"/>
</dbReference>
<dbReference type="SUPFAM" id="SSF55326">
    <property type="entry name" value="PurM N-terminal domain-like"/>
    <property type="match status" value="2"/>
</dbReference>
<keyword evidence="3 8" id="KW-0479">Metal-binding</keyword>
<organism evidence="12 13">
    <name type="scientific">Abditibacterium utsteinense</name>
    <dbReference type="NCBI Taxonomy" id="1960156"/>
    <lineage>
        <taxon>Bacteria</taxon>
        <taxon>Pseudomonadati</taxon>
        <taxon>Abditibacteriota</taxon>
        <taxon>Abditibacteriia</taxon>
        <taxon>Abditibacteriales</taxon>
        <taxon>Abditibacteriaceae</taxon>
        <taxon>Abditibacterium</taxon>
    </lineage>
</organism>
<dbReference type="Proteomes" id="UP000237684">
    <property type="component" value="Unassembled WGS sequence"/>
</dbReference>
<dbReference type="Pfam" id="PF02769">
    <property type="entry name" value="AIRS_C"/>
    <property type="match status" value="2"/>
</dbReference>
<evidence type="ECO:0000259" key="11">
    <source>
        <dbReference type="Pfam" id="PF18072"/>
    </source>
</evidence>
<dbReference type="EC" id="6.3.5.3" evidence="8"/>
<name>A0A2S8SQ16_9BACT</name>
<comment type="subunit">
    <text evidence="8">Monomer. Part of the FGAM synthase complex composed of 1 PurL, 1 PurQ and 2 PurS subunits.</text>
</comment>
<dbReference type="Gene3D" id="3.90.650.10">
    <property type="entry name" value="PurM-like C-terminal domain"/>
    <property type="match status" value="2"/>
</dbReference>
<keyword evidence="2 8" id="KW-0436">Ligase</keyword>
<dbReference type="AlphaFoldDB" id="A0A2S8SQ16"/>
<comment type="subcellular location">
    <subcellularLocation>
        <location evidence="8">Cytoplasm</location>
    </subcellularLocation>
</comment>
<dbReference type="NCBIfam" id="TIGR01736">
    <property type="entry name" value="FGAM_synth_II"/>
    <property type="match status" value="1"/>
</dbReference>
<feature type="binding site" evidence="8">
    <location>
        <position position="108"/>
    </location>
    <ligand>
        <name>Mg(2+)</name>
        <dbReference type="ChEBI" id="CHEBI:18420"/>
        <label>2</label>
    </ligand>
</feature>
<dbReference type="NCBIfam" id="NF002290">
    <property type="entry name" value="PRK01213.1"/>
    <property type="match status" value="1"/>
</dbReference>
<dbReference type="GO" id="GO:0005737">
    <property type="term" value="C:cytoplasm"/>
    <property type="evidence" value="ECO:0007669"/>
    <property type="project" value="UniProtKB-SubCell"/>
</dbReference>
<sequence>MLEKALALGMTEAEYHQVVKILDRVPSATELAMYSVEWSEHCGYPRSRALLKLLPKNGHYASVAGADTGGIEVEPGLYVVFKMESHNHPSQVEPRQGAATGIGGIIRDIFTVGARPIANLNSLRFGMLDDPEHGAKARYLLQGVVDGISFYGNCMGIPTVGGEVGFNPSYRGNCLVGAMSVGVVKADEIASSAAAGIGNTVMYFGNATGRDGIGGCSVLASHEMTDLAQRPTVQVGDPFSEKCLLEATLEALKSDAIISMKDMGAAGLTCTTCEQAASGGETIGMDINLDKVPLREADMEAFEIMMSESQERMLGVVAKGREAEIIQIFEKWNTHAVPIGVVTDDGLITVRRHGEIVAQMSAQSLVESPLYHLPSEEPAYFAQKQGFDFGQIAQPESYGQVLLNLLQAPNIASKEWIYEQYDHLVQINTVVRPGAGDAAVLRLRDSKTGKGLAVKADCNSRYVYLDPFQGAQIAIAECARNLICVGAEPAGVTDCLCFGNPEKPDRFWQFKRAIEGITHACTHFRLPVVSGNVSLYNETPETVIHPSPLIGMVGVLQNVEQAMEMRFRDTGDLIILVGDCKDELGGSEYLFVEHGLEEGAPPSLDLQRELNVQRLTLAAIRRGLVKSAHDVSDGGLAVALAESCIAGRIGASIELPDSVESVSNTRLDSLLFGESQSRIVLSCAPQNLSRLQDMARIAGVPLSFLGTVGGEKLTISDNRIEALTFLCEFPVSEMESAFRGAIGRLMNQ</sequence>
<protein>
    <recommendedName>
        <fullName evidence="8">Phosphoribosylformylglycinamidine synthase subunit PurL</fullName>
        <shortName evidence="8">FGAM synthase</shortName>
        <ecNumber evidence="8">6.3.5.3</ecNumber>
    </recommendedName>
    <alternativeName>
        <fullName evidence="8">Formylglycinamide ribonucleotide amidotransferase subunit II</fullName>
        <shortName evidence="8">FGAR amidotransferase II</shortName>
        <shortName evidence="8">FGAR-AT II</shortName>
    </alternativeName>
    <alternativeName>
        <fullName evidence="8">Glutamine amidotransferase PurL</fullName>
    </alternativeName>
    <alternativeName>
        <fullName evidence="8">Phosphoribosylformylglycinamidine synthase subunit II</fullName>
    </alternativeName>
</protein>
<dbReference type="RefSeq" id="WP_106380980.1">
    <property type="nucleotide sequence ID" value="NZ_NIGF01000019.1"/>
</dbReference>
<dbReference type="GO" id="GO:0005524">
    <property type="term" value="F:ATP binding"/>
    <property type="evidence" value="ECO:0007669"/>
    <property type="project" value="UniProtKB-UniRule"/>
</dbReference>
<feature type="binding site" evidence="8">
    <location>
        <position position="84"/>
    </location>
    <ligand>
        <name>Mg(2+)</name>
        <dbReference type="ChEBI" id="CHEBI:18420"/>
        <label>1</label>
    </ligand>
</feature>
<evidence type="ECO:0000256" key="3">
    <source>
        <dbReference type="ARBA" id="ARBA00022723"/>
    </source>
</evidence>
<dbReference type="Gene3D" id="3.30.1330.10">
    <property type="entry name" value="PurM-like, N-terminal domain"/>
    <property type="match status" value="2"/>
</dbReference>
<comment type="caution">
    <text evidence="12">The sequence shown here is derived from an EMBL/GenBank/DDBJ whole genome shotgun (WGS) entry which is preliminary data.</text>
</comment>
<evidence type="ECO:0000256" key="4">
    <source>
        <dbReference type="ARBA" id="ARBA00022741"/>
    </source>
</evidence>
<feature type="binding site" evidence="8">
    <location>
        <position position="531"/>
    </location>
    <ligand>
        <name>ATP</name>
        <dbReference type="ChEBI" id="CHEBI:30616"/>
    </ligand>
</feature>
<feature type="binding site" evidence="8">
    <location>
        <position position="82"/>
    </location>
    <ligand>
        <name>ATP</name>
        <dbReference type="ChEBI" id="CHEBI:30616"/>
    </ligand>
</feature>
<evidence type="ECO:0000256" key="7">
    <source>
        <dbReference type="ARBA" id="ARBA00022842"/>
    </source>
</evidence>
<comment type="catalytic activity">
    <reaction evidence="8">
        <text>N(2)-formyl-N(1)-(5-phospho-beta-D-ribosyl)glycinamide + L-glutamine + ATP + H2O = 2-formamido-N(1)-(5-O-phospho-beta-D-ribosyl)acetamidine + L-glutamate + ADP + phosphate + H(+)</text>
        <dbReference type="Rhea" id="RHEA:17129"/>
        <dbReference type="ChEBI" id="CHEBI:15377"/>
        <dbReference type="ChEBI" id="CHEBI:15378"/>
        <dbReference type="ChEBI" id="CHEBI:29985"/>
        <dbReference type="ChEBI" id="CHEBI:30616"/>
        <dbReference type="ChEBI" id="CHEBI:43474"/>
        <dbReference type="ChEBI" id="CHEBI:58359"/>
        <dbReference type="ChEBI" id="CHEBI:147286"/>
        <dbReference type="ChEBI" id="CHEBI:147287"/>
        <dbReference type="ChEBI" id="CHEBI:456216"/>
        <dbReference type="EC" id="6.3.5.3"/>
    </reaction>
</comment>
<evidence type="ECO:0000256" key="8">
    <source>
        <dbReference type="HAMAP-Rule" id="MF_00420"/>
    </source>
</evidence>
<dbReference type="CDD" id="cd02203">
    <property type="entry name" value="PurL_repeat1"/>
    <property type="match status" value="1"/>
</dbReference>
<feature type="binding site" evidence="8">
    <location>
        <position position="44"/>
    </location>
    <ligand>
        <name>ATP</name>
        <dbReference type="ChEBI" id="CHEBI:30616"/>
    </ligand>
</feature>
<accession>A0A2S8SQ16</accession>
<dbReference type="Pfam" id="PF00586">
    <property type="entry name" value="AIRS"/>
    <property type="match status" value="2"/>
</dbReference>
<dbReference type="FunCoup" id="A0A2S8SQ16">
    <property type="interactions" value="412"/>
</dbReference>
<dbReference type="EMBL" id="NIGF01000019">
    <property type="protein sequence ID" value="PQV62888.1"/>
    <property type="molecule type" value="Genomic_DNA"/>
</dbReference>
<keyword evidence="4 8" id="KW-0547">Nucleotide-binding</keyword>
<evidence type="ECO:0000259" key="10">
    <source>
        <dbReference type="Pfam" id="PF02769"/>
    </source>
</evidence>
<keyword evidence="1 8" id="KW-0963">Cytoplasm</keyword>
<evidence type="ECO:0000256" key="6">
    <source>
        <dbReference type="ARBA" id="ARBA00022840"/>
    </source>
</evidence>
<evidence type="ECO:0000256" key="1">
    <source>
        <dbReference type="ARBA" id="ARBA00022490"/>
    </source>
</evidence>
<keyword evidence="6 8" id="KW-0067">ATP-binding</keyword>
<dbReference type="OrthoDB" id="9804441at2"/>
<dbReference type="GO" id="GO:0006189">
    <property type="term" value="P:'de novo' IMP biosynthetic process"/>
    <property type="evidence" value="ECO:0007669"/>
    <property type="project" value="UniProtKB-UniRule"/>
</dbReference>
<dbReference type="Pfam" id="PF18072">
    <property type="entry name" value="FGAR-AT_linker"/>
    <property type="match status" value="1"/>
</dbReference>
<keyword evidence="5 8" id="KW-0658">Purine biosynthesis</keyword>
<dbReference type="CDD" id="cd02204">
    <property type="entry name" value="PurL_repeat2"/>
    <property type="match status" value="1"/>
</dbReference>
<evidence type="ECO:0000256" key="5">
    <source>
        <dbReference type="ARBA" id="ARBA00022755"/>
    </source>
</evidence>
<feature type="active site" evidence="8">
    <location>
        <position position="41"/>
    </location>
</feature>
<feature type="binding site" evidence="8">
    <location>
        <begin position="308"/>
        <end position="310"/>
    </location>
    <ligand>
        <name>substrate</name>
    </ligand>
</feature>
<feature type="binding site" evidence="8">
    <location>
        <position position="107"/>
    </location>
    <ligand>
        <name>substrate</name>
    </ligand>
</feature>
<keyword evidence="7 8" id="KW-0460">Magnesium</keyword>
<dbReference type="InterPro" id="IPR010074">
    <property type="entry name" value="PRibForGlyAmidine_synth_PurL"/>
</dbReference>
<feature type="domain" description="PurM-like C-terminal" evidence="10">
    <location>
        <begin position="197"/>
        <end position="350"/>
    </location>
</feature>
<dbReference type="SUPFAM" id="SSF56042">
    <property type="entry name" value="PurM C-terminal domain-like"/>
    <property type="match status" value="2"/>
</dbReference>
<evidence type="ECO:0000256" key="2">
    <source>
        <dbReference type="ARBA" id="ARBA00022598"/>
    </source>
</evidence>
<dbReference type="UniPathway" id="UPA00074">
    <property type="reaction ID" value="UER00128"/>
</dbReference>
<evidence type="ECO:0000313" key="13">
    <source>
        <dbReference type="Proteomes" id="UP000237684"/>
    </source>
</evidence>